<dbReference type="OrthoDB" id="7984201at2759"/>
<dbReference type="Pfam" id="PF26178">
    <property type="entry name" value="PI-PLC_cat"/>
    <property type="match status" value="1"/>
</dbReference>
<sequence length="423" mass="45953">MSTAFALFTAASLLLRLIGPSDAQSCSGGKCQLGGVCKTSDDCAGGLFCSSCAADGETANTCHRYQATDVIKIRGGLPFNRYSWLTTHNSFAIVGAPSQTGPRTTFYNQEDNVTEQLNNGVRGFMLDMYDFMDDIWLCHSFGGVCYNFTAFEPAVNTLKEMSTFLAANPSEVITIFIEDYVTSPNGLTNLFKAAGLDNYLFPVSSMPKDGGDWMTLTEMVSKNYRLLVFTSKSAKEASEGIAYDWRYVNENQYGDAGTQPGNCSNRAESEALNTTSRSLLLMNFFPTNPVQDQACTFNSASLLDMLPVCYKAAGNRWPNFLAVDYYKRSDGGGVFSALDAINGGLICGCPEITSCKSNSSFGVCSNATTPPTTTTGNFSGNLNSIPPSAPVDERSTGFRIPSFHFQFILFQASIILVFHWTFS</sequence>
<keyword evidence="3" id="KW-1185">Reference proteome</keyword>
<feature type="chain" id="PRO_5035738424" evidence="1">
    <location>
        <begin position="24"/>
        <end position="423"/>
    </location>
</feature>
<evidence type="ECO:0000256" key="1">
    <source>
        <dbReference type="SAM" id="SignalP"/>
    </source>
</evidence>
<dbReference type="GO" id="GO:0006629">
    <property type="term" value="P:lipid metabolic process"/>
    <property type="evidence" value="ECO:0007669"/>
    <property type="project" value="InterPro"/>
</dbReference>
<dbReference type="InterPro" id="IPR017946">
    <property type="entry name" value="PLC-like_Pdiesterase_TIM-brl"/>
</dbReference>
<dbReference type="GO" id="GO:0008081">
    <property type="term" value="F:phosphoric diester hydrolase activity"/>
    <property type="evidence" value="ECO:0007669"/>
    <property type="project" value="InterPro"/>
</dbReference>
<dbReference type="PANTHER" id="PTHR13593">
    <property type="match status" value="1"/>
</dbReference>
<dbReference type="Gene3D" id="3.20.20.190">
    <property type="entry name" value="Phosphatidylinositol (PI) phosphodiesterase"/>
    <property type="match status" value="1"/>
</dbReference>
<feature type="signal peptide" evidence="1">
    <location>
        <begin position="1"/>
        <end position="23"/>
    </location>
</feature>
<protein>
    <submittedName>
        <fullName evidence="2">Uncharacterized protein</fullName>
    </submittedName>
</protein>
<dbReference type="OMA" id="TFDCNVN"/>
<dbReference type="CDD" id="cd08588">
    <property type="entry name" value="PI-PLCc_At5g67130_like"/>
    <property type="match status" value="1"/>
</dbReference>
<name>A0A8T2SY20_CERRI</name>
<evidence type="ECO:0000313" key="2">
    <source>
        <dbReference type="EMBL" id="KAH7374009.1"/>
    </source>
</evidence>
<organism evidence="2 3">
    <name type="scientific">Ceratopteris richardii</name>
    <name type="common">Triangle waterfern</name>
    <dbReference type="NCBI Taxonomy" id="49495"/>
    <lineage>
        <taxon>Eukaryota</taxon>
        <taxon>Viridiplantae</taxon>
        <taxon>Streptophyta</taxon>
        <taxon>Embryophyta</taxon>
        <taxon>Tracheophyta</taxon>
        <taxon>Polypodiopsida</taxon>
        <taxon>Polypodiidae</taxon>
        <taxon>Polypodiales</taxon>
        <taxon>Pteridineae</taxon>
        <taxon>Pteridaceae</taxon>
        <taxon>Parkerioideae</taxon>
        <taxon>Ceratopteris</taxon>
    </lineage>
</organism>
<comment type="caution">
    <text evidence="2">The sequence shown here is derived from an EMBL/GenBank/DDBJ whole genome shotgun (WGS) entry which is preliminary data.</text>
</comment>
<dbReference type="Proteomes" id="UP000825935">
    <property type="component" value="Chromosome 17"/>
</dbReference>
<proteinExistence type="predicted"/>
<dbReference type="PROSITE" id="PS50007">
    <property type="entry name" value="PIPLC_X_DOMAIN"/>
    <property type="match status" value="1"/>
</dbReference>
<dbReference type="SUPFAM" id="SSF51695">
    <property type="entry name" value="PLC-like phosphodiesterases"/>
    <property type="match status" value="1"/>
</dbReference>
<dbReference type="PANTHER" id="PTHR13593:SF140">
    <property type="entry name" value="PLC-LIKE PHOSPHODIESTERASE"/>
    <property type="match status" value="1"/>
</dbReference>
<dbReference type="EMBL" id="CM035422">
    <property type="protein sequence ID" value="KAH7374009.1"/>
    <property type="molecule type" value="Genomic_DNA"/>
</dbReference>
<evidence type="ECO:0000313" key="3">
    <source>
        <dbReference type="Proteomes" id="UP000825935"/>
    </source>
</evidence>
<accession>A0A8T2SY20</accession>
<reference evidence="2" key="1">
    <citation type="submission" date="2021-08" db="EMBL/GenBank/DDBJ databases">
        <title>WGS assembly of Ceratopteris richardii.</title>
        <authorList>
            <person name="Marchant D.B."/>
            <person name="Chen G."/>
            <person name="Jenkins J."/>
            <person name="Shu S."/>
            <person name="Leebens-Mack J."/>
            <person name="Grimwood J."/>
            <person name="Schmutz J."/>
            <person name="Soltis P."/>
            <person name="Soltis D."/>
            <person name="Chen Z.-H."/>
        </authorList>
    </citation>
    <scope>NUCLEOTIDE SEQUENCE</scope>
    <source>
        <strain evidence="2">Whitten #5841</strain>
        <tissue evidence="2">Leaf</tissue>
    </source>
</reference>
<keyword evidence="1" id="KW-0732">Signal</keyword>
<gene>
    <name evidence="2" type="ORF">KP509_17G083500</name>
</gene>
<dbReference type="InterPro" id="IPR051057">
    <property type="entry name" value="PI-PLC_domain"/>
</dbReference>
<dbReference type="AlphaFoldDB" id="A0A8T2SY20"/>